<dbReference type="EMBL" id="QRDY01000001">
    <property type="protein sequence ID" value="RED66346.1"/>
    <property type="molecule type" value="Genomic_DNA"/>
</dbReference>
<dbReference type="OrthoDB" id="9761426at2"/>
<dbReference type="RefSeq" id="WP_115991268.1">
    <property type="nucleotide sequence ID" value="NZ_QRDY01000001.1"/>
</dbReference>
<dbReference type="Gene3D" id="3.20.20.80">
    <property type="entry name" value="Glycosidases"/>
    <property type="match status" value="1"/>
</dbReference>
<proteinExistence type="predicted"/>
<gene>
    <name evidence="2" type="ORF">DFP95_101845</name>
</gene>
<dbReference type="Pfam" id="PF16116">
    <property type="entry name" value="DUF4832"/>
    <property type="match status" value="1"/>
</dbReference>
<reference evidence="2 3" key="1">
    <citation type="submission" date="2018-07" db="EMBL/GenBank/DDBJ databases">
        <title>Genomic Encyclopedia of Type Strains, Phase III (KMG-III): the genomes of soil and plant-associated and newly described type strains.</title>
        <authorList>
            <person name="Whitman W."/>
        </authorList>
    </citation>
    <scope>NUCLEOTIDE SEQUENCE [LARGE SCALE GENOMIC DNA]</scope>
    <source>
        <strain evidence="2 3">CECT 8236</strain>
    </source>
</reference>
<keyword evidence="3" id="KW-1185">Reference proteome</keyword>
<protein>
    <submittedName>
        <fullName evidence="2">Uncharacterized protein DUF4832</fullName>
    </submittedName>
</protein>
<dbReference type="SUPFAM" id="SSF51445">
    <property type="entry name" value="(Trans)glycosidases"/>
    <property type="match status" value="1"/>
</dbReference>
<evidence type="ECO:0000259" key="1">
    <source>
        <dbReference type="Pfam" id="PF16116"/>
    </source>
</evidence>
<evidence type="ECO:0000313" key="3">
    <source>
        <dbReference type="Proteomes" id="UP000256869"/>
    </source>
</evidence>
<dbReference type="AlphaFoldDB" id="A0A3D9IZ51"/>
<organism evidence="2 3">
    <name type="scientific">Cohnella lupini</name>
    <dbReference type="NCBI Taxonomy" id="1294267"/>
    <lineage>
        <taxon>Bacteria</taxon>
        <taxon>Bacillati</taxon>
        <taxon>Bacillota</taxon>
        <taxon>Bacilli</taxon>
        <taxon>Bacillales</taxon>
        <taxon>Paenibacillaceae</taxon>
        <taxon>Cohnella</taxon>
    </lineage>
</organism>
<dbReference type="Proteomes" id="UP000256869">
    <property type="component" value="Unassembled WGS sequence"/>
</dbReference>
<sequence>MGKPVTIYPAILDGFLSNPGIGFTAAPGLMNDPEAVYDNLGARQNQYKFSDESVTFNHPDSKVYFFSMKWKDLETAKGVYRWEVVEEKLRLAKSHGCSAIVRCSPYALSPEDDIPEWFRADYPEKPEFPFWRVDPITTPYAAHWADFIGAFAKRFDGHPVISSVDLTIVGAWGEGGGTEFMRKEAIKRIVDAYLDGFKITPLQALLHDPVSMKIIKDRKGKVGFRVDCLGDMGGFHGERWSHMTDFYPQNIQNFQMGDAWEKAPVVFEACWHMNDWFVQGWDLDYIIEESLKWHISSFNNKGTIVPEPWKGKVEQWLKKMGYRFELRKLTYDSAVEAGGELSIRALWANVGVAPLYNRYPLIVRLTRNELTHVFTSKEDPREWMPDRDILWEESFAIPVDLPVGEYTLEIGIETGVEEIGTLRLAIDGNKDGYYQMGIVRLG</sequence>
<dbReference type="InterPro" id="IPR017853">
    <property type="entry name" value="GH"/>
</dbReference>
<dbReference type="InterPro" id="IPR032267">
    <property type="entry name" value="DUF4832"/>
</dbReference>
<comment type="caution">
    <text evidence="2">The sequence shown here is derived from an EMBL/GenBank/DDBJ whole genome shotgun (WGS) entry which is preliminary data.</text>
</comment>
<evidence type="ECO:0000313" key="2">
    <source>
        <dbReference type="EMBL" id="RED66346.1"/>
    </source>
</evidence>
<accession>A0A3D9IZ51</accession>
<name>A0A3D9IZ51_9BACL</name>
<feature type="domain" description="DUF4832" evidence="1">
    <location>
        <begin position="288"/>
        <end position="413"/>
    </location>
</feature>